<evidence type="ECO:0000259" key="1">
    <source>
        <dbReference type="Pfam" id="PF00650"/>
    </source>
</evidence>
<accession>A0ABP1RRF6</accession>
<organism evidence="2 3">
    <name type="scientific">Orchesella dallaii</name>
    <dbReference type="NCBI Taxonomy" id="48710"/>
    <lineage>
        <taxon>Eukaryota</taxon>
        <taxon>Metazoa</taxon>
        <taxon>Ecdysozoa</taxon>
        <taxon>Arthropoda</taxon>
        <taxon>Hexapoda</taxon>
        <taxon>Collembola</taxon>
        <taxon>Entomobryomorpha</taxon>
        <taxon>Entomobryoidea</taxon>
        <taxon>Orchesellidae</taxon>
        <taxon>Orchesellinae</taxon>
        <taxon>Orchesella</taxon>
    </lineage>
</organism>
<dbReference type="Gene3D" id="1.20.5.1200">
    <property type="entry name" value="Alpha-tocopherol transfer"/>
    <property type="match status" value="1"/>
</dbReference>
<dbReference type="InterPro" id="IPR001251">
    <property type="entry name" value="CRAL-TRIO_dom"/>
</dbReference>
<dbReference type="SUPFAM" id="SSF52087">
    <property type="entry name" value="CRAL/TRIO domain"/>
    <property type="match status" value="1"/>
</dbReference>
<sequence>MHVTSCNICILFRSQILLYIFQLVKYHKFRNSDKNMFSKLCPNAMKHLIDTQIVTKLPGKDADGNPVVLICSKRWNEKEVSGEDILLLFILFLEEIIRTNGPNVSIVIDWEGYGLSKFRH</sequence>
<dbReference type="Pfam" id="PF00650">
    <property type="entry name" value="CRAL_TRIO"/>
    <property type="match status" value="1"/>
</dbReference>
<protein>
    <recommendedName>
        <fullName evidence="1">CRAL-TRIO domain-containing protein</fullName>
    </recommendedName>
</protein>
<dbReference type="Gene3D" id="3.40.525.10">
    <property type="entry name" value="CRAL-TRIO lipid binding domain"/>
    <property type="match status" value="1"/>
</dbReference>
<evidence type="ECO:0000313" key="3">
    <source>
        <dbReference type="Proteomes" id="UP001642540"/>
    </source>
</evidence>
<dbReference type="Proteomes" id="UP001642540">
    <property type="component" value="Unassembled WGS sequence"/>
</dbReference>
<name>A0ABP1RRF6_9HEXA</name>
<comment type="caution">
    <text evidence="2">The sequence shown here is derived from an EMBL/GenBank/DDBJ whole genome shotgun (WGS) entry which is preliminary data.</text>
</comment>
<feature type="domain" description="CRAL-TRIO" evidence="1">
    <location>
        <begin position="55"/>
        <end position="119"/>
    </location>
</feature>
<gene>
    <name evidence="2" type="ORF">ODALV1_LOCUS25139</name>
</gene>
<dbReference type="InterPro" id="IPR036865">
    <property type="entry name" value="CRAL-TRIO_dom_sf"/>
</dbReference>
<proteinExistence type="predicted"/>
<dbReference type="EMBL" id="CAXLJM020000101">
    <property type="protein sequence ID" value="CAL8133599.1"/>
    <property type="molecule type" value="Genomic_DNA"/>
</dbReference>
<keyword evidence="3" id="KW-1185">Reference proteome</keyword>
<evidence type="ECO:0000313" key="2">
    <source>
        <dbReference type="EMBL" id="CAL8133599.1"/>
    </source>
</evidence>
<reference evidence="2 3" key="1">
    <citation type="submission" date="2024-08" db="EMBL/GenBank/DDBJ databases">
        <authorList>
            <person name="Cucini C."/>
            <person name="Frati F."/>
        </authorList>
    </citation>
    <scope>NUCLEOTIDE SEQUENCE [LARGE SCALE GENOMIC DNA]</scope>
</reference>